<dbReference type="GO" id="GO:0006357">
    <property type="term" value="P:regulation of transcription by RNA polymerase II"/>
    <property type="evidence" value="ECO:0007669"/>
    <property type="project" value="InterPro"/>
</dbReference>
<comment type="subcellular location">
    <subcellularLocation>
        <location evidence="1 4 5">Nucleus</location>
    </subcellularLocation>
</comment>
<dbReference type="Pfam" id="PF15612">
    <property type="entry name" value="WHIM1"/>
    <property type="match status" value="1"/>
</dbReference>
<keyword evidence="3 4" id="KW-0539">Nucleus</keyword>
<feature type="compositionally biased region" description="Acidic residues" evidence="6">
    <location>
        <begin position="894"/>
        <end position="926"/>
    </location>
</feature>
<dbReference type="InterPro" id="IPR018501">
    <property type="entry name" value="DDT_dom"/>
</dbReference>
<feature type="compositionally biased region" description="Polar residues" evidence="6">
    <location>
        <begin position="1100"/>
        <end position="1146"/>
    </location>
</feature>
<dbReference type="SMART" id="SM00571">
    <property type="entry name" value="DDT"/>
    <property type="match status" value="1"/>
</dbReference>
<feature type="compositionally biased region" description="Basic and acidic residues" evidence="6">
    <location>
        <begin position="1602"/>
        <end position="1612"/>
    </location>
</feature>
<dbReference type="GO" id="GO:0003677">
    <property type="term" value="F:DNA binding"/>
    <property type="evidence" value="ECO:0007669"/>
    <property type="project" value="UniProtKB-UniRule"/>
</dbReference>
<sequence length="1826" mass="205839">MEAASEGDNQNQNDEHNNNSGSKFANSNEGQSKPKRQMKTPFQLETLEKAYAMETYPSEATRVELSEKLGLSDRQLQMWFCHRRLKDKKDIPAKRSRKMAALALPESPVDEVKPGAEPGSDYGSGSGSGSSHFGRVEFRNMVPRRVVDDVPVVRRYYESPQSILERRAISCVEGQLGEPLREDGPILGIEFDPLPPDAFGAPIAVAEQQKRSGQAYEGKLYEQPDVKSYKAAARVLHEYPFLQEKSAIRSDTFGQVVQSHGHDSMVDGPTARNSSFVLGTEQLPRVHSVQGHVSRVRLLTQQDRQGLALSSPPKEDDHVPERDSFTNVRINSQFSDHPTIGPEDSYVVSDGQILHSDAIFRKERKRKSDEAGIAREVEAHEIRIRKELEKQDILRRKSEERMRKEMEKQDRERRKEEERLMREKQREEERSKREQRREIERREKFLQRESLRAEKRRQKEELRIEREAVKRKAAIEKATARRIARESMELIEDEQLELMELAAASKGLSSMIHLDHDSLQNVELFRDSLIAFPPKSVKLKKPFAIQPWINSEENIGNLLMVCPNRVFIPLKMRKESSGTGIMLTWIMVMNALFSHIWYHEIEGVLLMGRHLVSEYVGCLLQVWRFLITFADVLKLWPFTLDEFVQAFHDYDSRLLGEIHLALLKLIIKDIEDVARTPSTGLGMNQNGAANPGGGHPQIVEGAYAWGFDIRNWQRHLNPLTWPEIFRQLALSAGFGPQLKKRSIAWSYPHETDEGKGCEDIISTLRNGSAAENAFVIMQEKGLLLPRRSRHRLTPGTVKFAAFHVLSLEGSKGLTVLELADKIQKSGLRDLTTSKTPEASISVALTRDAKLFERIAPSTYRVRAAFRKDPADAVEILSAARKKIQIFENGFLAEEDTEDVEREDAEDVERDEDSECDDVDEDPDVDDFATPSDENKTSTSYGEVKTGLEIGNQNTCDNVALNLPTKLEEDFLSIPLSGSKDENCPNIVTEQYVAAEDMAAGNIDQENMEIDESKSGDSWIQGLTEAEYSDLSVEERLNALVALIGVANEGNSIRGVLEDRMEAANALKKQMLAEAQLDKGRLKEEIICKSDFTPASVGSKAETQPMSSAVGGNQSPLPNVDDQNNEASPSTAENQNPLGSQSIQDQLNGVAPERTSVVQDFSTGPDNFLIQQLGYASKRSRSQLKSYIAHRAEEMYVYRSLPLGQDRRRNRYWQFVASASSNDPGSGRIFVELHDGNWRLIDSEEAFDALLMSLDVRGIRESHLRLMLQKIETSFKENLKRNIQSADVENHGITVKNEADEMNSSPNCPAAFDSPNSTICGLNSEVLETSCSFRVELGRNESERRATLNRYEDFQKWMWKECFNSLTLCAMKYGKKRCGQLLGVCDSCLNSYYSEEVHCLSCHRNFGTSTSEFKLSEHAIQCERKRKLDKGHLPILDSSLPLGTRLLKALLAFIEVCIPQEALQSYWTEERRKSWGVKLNASSTVEELLQMLTLFERVLKRDFLSPNFATTEALLGSCTQSGSSLHDFEDPKSVPILPWLPQTTAAVALRLFELDESTVYRNQVKPEPCEDKEVREFIRLPSRYGLDNVKEVEVTGLNHVEEMTGKKRSEQKSMRNSYKRGRGARDQGRGKRWQKKVRVSNTDVSKRNVRGNENLMHGLRQQGQKTYGQGSGRGRRTVRRRRVEKRAVDERLLSHGTDASSPKSIGESPRNLGEEWDVEKISELHMEGAENMNDAEAVESDDNAQAVEYDQGNWEIGFASGSNGWRGDLMEASDEDVDASEDDNGIEGAGDEDSEADVDGSEASDVMANTNGNDDGTESAVSEDYSD</sequence>
<feature type="compositionally biased region" description="Polar residues" evidence="6">
    <location>
        <begin position="327"/>
        <end position="336"/>
    </location>
</feature>
<feature type="region of interest" description="Disordered" evidence="6">
    <location>
        <begin position="1094"/>
        <end position="1149"/>
    </location>
</feature>
<dbReference type="Pfam" id="PF02791">
    <property type="entry name" value="DDT"/>
    <property type="match status" value="1"/>
</dbReference>
<dbReference type="Pfam" id="PF15613">
    <property type="entry name" value="WSD"/>
    <property type="match status" value="1"/>
</dbReference>
<feature type="compositionally biased region" description="Basic residues" evidence="6">
    <location>
        <begin position="1672"/>
        <end position="1683"/>
    </location>
</feature>
<dbReference type="PANTHER" id="PTHR36968">
    <property type="entry name" value="HOMEOBOX-DDT DOMAIN PROTEIN RLT2"/>
    <property type="match status" value="1"/>
</dbReference>
<feature type="region of interest" description="Disordered" evidence="6">
    <location>
        <begin position="1602"/>
        <end position="1641"/>
    </location>
</feature>
<feature type="region of interest" description="Disordered" evidence="6">
    <location>
        <begin position="1662"/>
        <end position="1686"/>
    </location>
</feature>
<dbReference type="PROSITE" id="PS51913">
    <property type="entry name" value="HTH_HARE"/>
    <property type="match status" value="1"/>
</dbReference>
<feature type="compositionally biased region" description="Low complexity" evidence="6">
    <location>
        <begin position="1"/>
        <end position="22"/>
    </location>
</feature>
<feature type="region of interest" description="Disordered" evidence="6">
    <location>
        <begin position="1755"/>
        <end position="1826"/>
    </location>
</feature>
<dbReference type="Pfam" id="PF05066">
    <property type="entry name" value="HARE-HTH"/>
    <property type="match status" value="1"/>
</dbReference>
<name>A0A6A1UL11_9ROSI</name>
<dbReference type="SUPFAM" id="SSF46689">
    <property type="entry name" value="Homeodomain-like"/>
    <property type="match status" value="1"/>
</dbReference>
<accession>A0A6A1UL11</accession>
<feature type="compositionally biased region" description="Acidic residues" evidence="6">
    <location>
        <begin position="1770"/>
        <end position="1801"/>
    </location>
</feature>
<gene>
    <name evidence="10" type="ORF">CJ030_MR0G005141</name>
</gene>
<keyword evidence="4 5" id="KW-0238">DNA-binding</keyword>
<feature type="domain" description="DDT" evidence="8">
    <location>
        <begin position="613"/>
        <end position="672"/>
    </location>
</feature>
<evidence type="ECO:0000256" key="4">
    <source>
        <dbReference type="PROSITE-ProRule" id="PRU00108"/>
    </source>
</evidence>
<feature type="region of interest" description="Disordered" evidence="6">
    <location>
        <begin position="1"/>
        <end position="44"/>
    </location>
</feature>
<dbReference type="CDD" id="cd00086">
    <property type="entry name" value="homeodomain"/>
    <property type="match status" value="1"/>
</dbReference>
<keyword evidence="4 5" id="KW-0371">Homeobox</keyword>
<feature type="domain" description="Homeobox" evidence="7">
    <location>
        <begin position="30"/>
        <end position="90"/>
    </location>
</feature>
<evidence type="ECO:0000256" key="5">
    <source>
        <dbReference type="RuleBase" id="RU000682"/>
    </source>
</evidence>
<keyword evidence="2" id="KW-0804">Transcription</keyword>
<feature type="region of interest" description="Disordered" evidence="6">
    <location>
        <begin position="106"/>
        <end position="134"/>
    </location>
</feature>
<dbReference type="Pfam" id="PF00046">
    <property type="entry name" value="Homeodomain"/>
    <property type="match status" value="1"/>
</dbReference>
<feature type="region of interest" description="Disordered" evidence="6">
    <location>
        <begin position="399"/>
        <end position="437"/>
    </location>
</feature>
<keyword evidence="11" id="KW-1185">Reference proteome</keyword>
<evidence type="ECO:0000313" key="10">
    <source>
        <dbReference type="EMBL" id="KAB1201085.1"/>
    </source>
</evidence>
<evidence type="ECO:0000259" key="9">
    <source>
        <dbReference type="PROSITE" id="PS51913"/>
    </source>
</evidence>
<dbReference type="Gene3D" id="1.10.10.60">
    <property type="entry name" value="Homeodomain-like"/>
    <property type="match status" value="1"/>
</dbReference>
<feature type="region of interest" description="Disordered" evidence="6">
    <location>
        <begin position="894"/>
        <end position="940"/>
    </location>
</feature>
<evidence type="ECO:0000313" key="11">
    <source>
        <dbReference type="Proteomes" id="UP000516437"/>
    </source>
</evidence>
<feature type="domain" description="HTH HARE-type" evidence="9">
    <location>
        <begin position="795"/>
        <end position="864"/>
    </location>
</feature>
<dbReference type="InterPro" id="IPR044977">
    <property type="entry name" value="RLT1-3"/>
</dbReference>
<feature type="DNA-binding region" description="Homeobox" evidence="4">
    <location>
        <begin position="32"/>
        <end position="91"/>
    </location>
</feature>
<protein>
    <submittedName>
        <fullName evidence="10">Homeobox protein LOX2</fullName>
    </submittedName>
</protein>
<dbReference type="PROSITE" id="PS50827">
    <property type="entry name" value="DDT"/>
    <property type="match status" value="1"/>
</dbReference>
<evidence type="ECO:0000256" key="6">
    <source>
        <dbReference type="SAM" id="MobiDB-lite"/>
    </source>
</evidence>
<proteinExistence type="predicted"/>
<dbReference type="PANTHER" id="PTHR36968:SF13">
    <property type="entry name" value="HOMEOBOX-DDT DOMAIN PROTEIN RLT1"/>
    <property type="match status" value="1"/>
</dbReference>
<evidence type="ECO:0000256" key="2">
    <source>
        <dbReference type="ARBA" id="ARBA00023163"/>
    </source>
</evidence>
<feature type="region of interest" description="Disordered" evidence="6">
    <location>
        <begin position="327"/>
        <end position="346"/>
    </location>
</feature>
<dbReference type="Proteomes" id="UP000516437">
    <property type="component" value="Unassembled WGS sequence"/>
</dbReference>
<evidence type="ECO:0000259" key="8">
    <source>
        <dbReference type="PROSITE" id="PS50827"/>
    </source>
</evidence>
<evidence type="ECO:0000256" key="3">
    <source>
        <dbReference type="ARBA" id="ARBA00023242"/>
    </source>
</evidence>
<dbReference type="InterPro" id="IPR001356">
    <property type="entry name" value="HD"/>
</dbReference>
<evidence type="ECO:0000256" key="1">
    <source>
        <dbReference type="ARBA" id="ARBA00004123"/>
    </source>
</evidence>
<dbReference type="GO" id="GO:0005634">
    <property type="term" value="C:nucleus"/>
    <property type="evidence" value="ECO:0007669"/>
    <property type="project" value="UniProtKB-SubCell"/>
</dbReference>
<evidence type="ECO:0000259" key="7">
    <source>
        <dbReference type="PROSITE" id="PS50071"/>
    </source>
</evidence>
<dbReference type="EMBL" id="RXIC02000099">
    <property type="protein sequence ID" value="KAB1201085.1"/>
    <property type="molecule type" value="Genomic_DNA"/>
</dbReference>
<dbReference type="InterPro" id="IPR028941">
    <property type="entry name" value="WHIM2_dom"/>
</dbReference>
<dbReference type="InterPro" id="IPR009057">
    <property type="entry name" value="Homeodomain-like_sf"/>
</dbReference>
<dbReference type="SMART" id="SM00389">
    <property type="entry name" value="HOX"/>
    <property type="match status" value="1"/>
</dbReference>
<organism evidence="10 11">
    <name type="scientific">Morella rubra</name>
    <name type="common">Chinese bayberry</name>
    <dbReference type="NCBI Taxonomy" id="262757"/>
    <lineage>
        <taxon>Eukaryota</taxon>
        <taxon>Viridiplantae</taxon>
        <taxon>Streptophyta</taxon>
        <taxon>Embryophyta</taxon>
        <taxon>Tracheophyta</taxon>
        <taxon>Spermatophyta</taxon>
        <taxon>Magnoliopsida</taxon>
        <taxon>eudicotyledons</taxon>
        <taxon>Gunneridae</taxon>
        <taxon>Pentapetalae</taxon>
        <taxon>rosids</taxon>
        <taxon>fabids</taxon>
        <taxon>Fagales</taxon>
        <taxon>Myricaceae</taxon>
        <taxon>Morella</taxon>
    </lineage>
</organism>
<comment type="caution">
    <text evidence="10">The sequence shown here is derived from an EMBL/GenBank/DDBJ whole genome shotgun (WGS) entry which is preliminary data.</text>
</comment>
<dbReference type="OrthoDB" id="6159439at2759"/>
<dbReference type="PROSITE" id="PS50071">
    <property type="entry name" value="HOMEOBOX_2"/>
    <property type="match status" value="1"/>
</dbReference>
<dbReference type="InterPro" id="IPR007759">
    <property type="entry name" value="Asxl_HARE-HTH"/>
</dbReference>
<reference evidence="10 11" key="1">
    <citation type="journal article" date="2019" name="Plant Biotechnol. J.">
        <title>The red bayberry genome and genetic basis of sex determination.</title>
        <authorList>
            <person name="Jia H.M."/>
            <person name="Jia H.J."/>
            <person name="Cai Q.L."/>
            <person name="Wang Y."/>
            <person name="Zhao H.B."/>
            <person name="Yang W.F."/>
            <person name="Wang G.Y."/>
            <person name="Li Y.H."/>
            <person name="Zhan D.L."/>
            <person name="Shen Y.T."/>
            <person name="Niu Q.F."/>
            <person name="Chang L."/>
            <person name="Qiu J."/>
            <person name="Zhao L."/>
            <person name="Xie H.B."/>
            <person name="Fu W.Y."/>
            <person name="Jin J."/>
            <person name="Li X.W."/>
            <person name="Jiao Y."/>
            <person name="Zhou C.C."/>
            <person name="Tu T."/>
            <person name="Chai C.Y."/>
            <person name="Gao J.L."/>
            <person name="Fan L.J."/>
            <person name="van de Weg E."/>
            <person name="Wang J.Y."/>
            <person name="Gao Z.S."/>
        </authorList>
    </citation>
    <scope>NUCLEOTIDE SEQUENCE [LARGE SCALE GENOMIC DNA]</scope>
    <source>
        <tissue evidence="10">Leaves</tissue>
    </source>
</reference>
<dbReference type="InterPro" id="IPR028942">
    <property type="entry name" value="WHIM1_dom"/>
</dbReference>